<evidence type="ECO:0000313" key="6">
    <source>
        <dbReference type="Proteomes" id="UP000050482"/>
    </source>
</evidence>
<dbReference type="AlphaFoldDB" id="A0A0P9CB87"/>
<dbReference type="InterPro" id="IPR011583">
    <property type="entry name" value="Chitinase_II/V-like_cat"/>
</dbReference>
<dbReference type="SMART" id="SM00636">
    <property type="entry name" value="Glyco_18"/>
    <property type="match status" value="1"/>
</dbReference>
<sequence length="424" mass="47103">MQIHVVRPGQSLWSLSQLYRVSVQDIINTNGITQPNQLVVGQALVIPIPRRTYVVQPGDSLYTIAEQFGTSVATIAGQNQISPSAQLTAGQVLQVPRTTRRTIEVNAYLTDFGQRGQQTVQQIGPVITYLSPFSYHVGRDGSLTPLNDTTVLNLAKAQGVAPLLVISNWEGAMFNSDLAHTILNTQTVQETLINDVLNTMKSKGHRGLNIDFEYIYPYDREPYNRFLQKVTTRLHAEGFTVSTALAPKSSGTQQGLLYEAHDYPAHGRLADFVVLMTYEWGWIGGPPMAVSPVNDIRKVLDYAVTAIPRDKILMGMSIYGYDWTLPFVAGQSRAQTLTPLGAAQRAATYNVPIGYDTGSEAPNYQYTDAAGRQHQVWFEDARSFQAKLGLVQSYGLRGFSFWSYPTDFPQVPLVLTDSFRVRKF</sequence>
<dbReference type="OrthoDB" id="9769314at2"/>
<name>A0A0P9CB87_9BACL</name>
<evidence type="ECO:0000259" key="3">
    <source>
        <dbReference type="PROSITE" id="PS51782"/>
    </source>
</evidence>
<dbReference type="PANTHER" id="PTHR46066">
    <property type="entry name" value="CHITINASE DOMAIN-CONTAINING PROTEIN 1 FAMILY MEMBER"/>
    <property type="match status" value="1"/>
</dbReference>
<dbReference type="SUPFAM" id="SSF51445">
    <property type="entry name" value="(Trans)glycosidases"/>
    <property type="match status" value="1"/>
</dbReference>
<dbReference type="PANTHER" id="PTHR46066:SF2">
    <property type="entry name" value="CHITINASE DOMAIN-CONTAINING PROTEIN 1"/>
    <property type="match status" value="1"/>
</dbReference>
<dbReference type="GO" id="GO:0005975">
    <property type="term" value="P:carbohydrate metabolic process"/>
    <property type="evidence" value="ECO:0007669"/>
    <property type="project" value="InterPro"/>
</dbReference>
<dbReference type="GO" id="GO:0070492">
    <property type="term" value="F:oligosaccharide binding"/>
    <property type="evidence" value="ECO:0007669"/>
    <property type="project" value="TreeGrafter"/>
</dbReference>
<dbReference type="SUPFAM" id="SSF54106">
    <property type="entry name" value="LysM domain"/>
    <property type="match status" value="2"/>
</dbReference>
<dbReference type="GO" id="GO:0016798">
    <property type="term" value="F:hydrolase activity, acting on glycosyl bonds"/>
    <property type="evidence" value="ECO:0007669"/>
    <property type="project" value="UniProtKB-KW"/>
</dbReference>
<dbReference type="InterPro" id="IPR001223">
    <property type="entry name" value="Glyco_hydro18_cat"/>
</dbReference>
<dbReference type="Gene3D" id="3.10.350.10">
    <property type="entry name" value="LysM domain"/>
    <property type="match status" value="2"/>
</dbReference>
<feature type="domain" description="LysM" evidence="3">
    <location>
        <begin position="51"/>
        <end position="95"/>
    </location>
</feature>
<evidence type="ECO:0000256" key="2">
    <source>
        <dbReference type="ARBA" id="ARBA00023295"/>
    </source>
</evidence>
<dbReference type="STRING" id="471514.AN477_15415"/>
<dbReference type="EMBL" id="LJCO01000069">
    <property type="protein sequence ID" value="KPV42744.1"/>
    <property type="molecule type" value="Genomic_DNA"/>
</dbReference>
<dbReference type="Gene3D" id="3.10.50.10">
    <property type="match status" value="1"/>
</dbReference>
<dbReference type="InterPro" id="IPR036779">
    <property type="entry name" value="LysM_dom_sf"/>
</dbReference>
<dbReference type="CDD" id="cd02874">
    <property type="entry name" value="GH18_CFLE_spore_hydrolase"/>
    <property type="match status" value="1"/>
</dbReference>
<dbReference type="Pfam" id="PF01476">
    <property type="entry name" value="LysM"/>
    <property type="match status" value="2"/>
</dbReference>
<dbReference type="InterPro" id="IPR018392">
    <property type="entry name" value="LysM"/>
</dbReference>
<keyword evidence="1" id="KW-0378">Hydrolase</keyword>
<gene>
    <name evidence="5" type="ORF">AN477_15415</name>
</gene>
<feature type="domain" description="LysM" evidence="3">
    <location>
        <begin position="2"/>
        <end position="46"/>
    </location>
</feature>
<proteinExistence type="predicted"/>
<dbReference type="CDD" id="cd00118">
    <property type="entry name" value="LysM"/>
    <property type="match status" value="2"/>
</dbReference>
<dbReference type="SMART" id="SM00257">
    <property type="entry name" value="LysM"/>
    <property type="match status" value="2"/>
</dbReference>
<dbReference type="GO" id="GO:0012505">
    <property type="term" value="C:endomembrane system"/>
    <property type="evidence" value="ECO:0007669"/>
    <property type="project" value="TreeGrafter"/>
</dbReference>
<feature type="domain" description="GH18" evidence="4">
    <location>
        <begin position="103"/>
        <end position="424"/>
    </location>
</feature>
<dbReference type="Proteomes" id="UP000050482">
    <property type="component" value="Unassembled WGS sequence"/>
</dbReference>
<dbReference type="InterPro" id="IPR017853">
    <property type="entry name" value="GH"/>
</dbReference>
<organism evidence="5 6">
    <name type="scientific">Alicyclobacillus ferrooxydans</name>
    <dbReference type="NCBI Taxonomy" id="471514"/>
    <lineage>
        <taxon>Bacteria</taxon>
        <taxon>Bacillati</taxon>
        <taxon>Bacillota</taxon>
        <taxon>Bacilli</taxon>
        <taxon>Bacillales</taxon>
        <taxon>Alicyclobacillaceae</taxon>
        <taxon>Alicyclobacillus</taxon>
    </lineage>
</organism>
<evidence type="ECO:0000259" key="4">
    <source>
        <dbReference type="PROSITE" id="PS51910"/>
    </source>
</evidence>
<dbReference type="InterPro" id="IPR041704">
    <property type="entry name" value="CFLE_GH18"/>
</dbReference>
<dbReference type="GO" id="GO:0008061">
    <property type="term" value="F:chitin binding"/>
    <property type="evidence" value="ECO:0007669"/>
    <property type="project" value="InterPro"/>
</dbReference>
<reference evidence="5 6" key="1">
    <citation type="submission" date="2015-09" db="EMBL/GenBank/DDBJ databases">
        <title>Draft genome sequence of Alicyclobacillus ferrooxydans DSM 22381.</title>
        <authorList>
            <person name="Hemp J."/>
        </authorList>
    </citation>
    <scope>NUCLEOTIDE SEQUENCE [LARGE SCALE GENOMIC DNA]</scope>
    <source>
        <strain evidence="5 6">TC-34</strain>
    </source>
</reference>
<evidence type="ECO:0000313" key="5">
    <source>
        <dbReference type="EMBL" id="KPV42744.1"/>
    </source>
</evidence>
<evidence type="ECO:0000256" key="1">
    <source>
        <dbReference type="ARBA" id="ARBA00022801"/>
    </source>
</evidence>
<dbReference type="Gene3D" id="3.20.20.80">
    <property type="entry name" value="Glycosidases"/>
    <property type="match status" value="1"/>
</dbReference>
<dbReference type="PATRIC" id="fig|471514.4.peg.4759"/>
<comment type="caution">
    <text evidence="5">The sequence shown here is derived from an EMBL/GenBank/DDBJ whole genome shotgun (WGS) entry which is preliminary data.</text>
</comment>
<dbReference type="RefSeq" id="WP_054970061.1">
    <property type="nucleotide sequence ID" value="NZ_LJCO01000069.1"/>
</dbReference>
<dbReference type="Pfam" id="PF00704">
    <property type="entry name" value="Glyco_hydro_18"/>
    <property type="match status" value="1"/>
</dbReference>
<protein>
    <submittedName>
        <fullName evidence="5">Spore gernimation protein</fullName>
    </submittedName>
</protein>
<keyword evidence="6" id="KW-1185">Reference proteome</keyword>
<dbReference type="InterPro" id="IPR029070">
    <property type="entry name" value="Chitinase_insertion_sf"/>
</dbReference>
<keyword evidence="2" id="KW-0326">Glycosidase</keyword>
<accession>A0A0P9CB87</accession>
<dbReference type="PROSITE" id="PS51782">
    <property type="entry name" value="LYSM"/>
    <property type="match status" value="2"/>
</dbReference>
<dbReference type="PROSITE" id="PS51910">
    <property type="entry name" value="GH18_2"/>
    <property type="match status" value="1"/>
</dbReference>